<reference evidence="5 6" key="1">
    <citation type="submission" date="2020-03" db="EMBL/GenBank/DDBJ databases">
        <title>Complete genome sequence of Shewanella sp.</title>
        <authorList>
            <person name="Kim Y.-S."/>
            <person name="Kim S.-J."/>
            <person name="Jung H.-K."/>
            <person name="Kim K.-H."/>
        </authorList>
    </citation>
    <scope>NUCLEOTIDE SEQUENCE [LARGE SCALE GENOMIC DNA]</scope>
    <source>
        <strain evidence="5 6">PN3F2</strain>
    </source>
</reference>
<dbReference type="PANTHER" id="PTHR30461:SF2">
    <property type="entry name" value="SERINE RECOMBINASE PINE-RELATED"/>
    <property type="match status" value="1"/>
</dbReference>
<keyword evidence="3" id="KW-0175">Coiled coil</keyword>
<keyword evidence="1" id="KW-0238">DNA-binding</keyword>
<dbReference type="RefSeq" id="WP_167675443.1">
    <property type="nucleotide sequence ID" value="NZ_CP050313.1"/>
</dbReference>
<dbReference type="InterPro" id="IPR006119">
    <property type="entry name" value="Resolv_N"/>
</dbReference>
<keyword evidence="2" id="KW-0233">DNA recombination</keyword>
<dbReference type="InterPro" id="IPR050639">
    <property type="entry name" value="SSR_resolvase"/>
</dbReference>
<dbReference type="Pfam" id="PF07508">
    <property type="entry name" value="Recombinase"/>
    <property type="match status" value="1"/>
</dbReference>
<dbReference type="SMART" id="SM00857">
    <property type="entry name" value="Resolvase"/>
    <property type="match status" value="1"/>
</dbReference>
<evidence type="ECO:0000313" key="6">
    <source>
        <dbReference type="Proteomes" id="UP000502608"/>
    </source>
</evidence>
<evidence type="ECO:0000313" key="5">
    <source>
        <dbReference type="EMBL" id="QIR13578.1"/>
    </source>
</evidence>
<sequence>MNYLTEWNMSDNNPYCYSYSRYSSLAQQNGSSIARQTRLAKEIAKDLGLDLIEYCDKGVSAFRGKNSESGKLASFIEDVKNGLIPKGSWLIVENFDRISRDNIYNAQTLFLELINLDITIVTGMDRRVYNKESINKNPLDLMVSILHFARAHDESVIKSNRTNGAAKALIENHNAGIRSPDGYPIALNSVGSNKFWVDCSDKSVKPHPVYFPIAQEMIQMCLDGKGTHIITGHLNEKYPAPLPKSKRDRGEVGVWTLNRTNKFFRSRTLLGEKEVNLNGQTYILKDYYPPLVDEATFYQIQALRKQRNVKPANSNKVYLFTGNKQLYCAHCGSRMTNLTHNRNKEEIKRYDKYRYVCANTKFQCRSWSFNALWLDDTIIRLASNHVFRPTNQTKEFDVAIKGIEENINTKQANIRNLIDLIKSGVSTKAIPSEIANLEFEVEQLYVSLQELQAKRESELKDSVEWGEIDDNILDYEQSDLRRSAKERIKSAIKLINCEQIRQGFIKFEITFINGITLRAYRTRDTLVFDGIAWAKLGDFYRQPVKIKTEDLKKLEFGDPLENTVYNKSRLDKLFDHDAVRHLRNKVISAPAENTGYNTHYQYNGLGDVSVEMMRQYELGENPPHLTHDLTRAKYIANWADGLKGAPKKIEDQFYVYKHTQNEYVIKKHRPEICFIENVEFPKYCSK</sequence>
<feature type="coiled-coil region" evidence="3">
    <location>
        <begin position="400"/>
        <end position="454"/>
    </location>
</feature>
<dbReference type="InterPro" id="IPR025827">
    <property type="entry name" value="Zn_ribbon_recom_dom"/>
</dbReference>
<proteinExistence type="predicted"/>
<organism evidence="5 6">
    <name type="scientific">Shewanella aestuarii</name>
    <dbReference type="NCBI Taxonomy" id="1028752"/>
    <lineage>
        <taxon>Bacteria</taxon>
        <taxon>Pseudomonadati</taxon>
        <taxon>Pseudomonadota</taxon>
        <taxon>Gammaproteobacteria</taxon>
        <taxon>Alteromonadales</taxon>
        <taxon>Shewanellaceae</taxon>
        <taxon>Shewanella</taxon>
    </lineage>
</organism>
<evidence type="ECO:0000256" key="2">
    <source>
        <dbReference type="ARBA" id="ARBA00023172"/>
    </source>
</evidence>
<dbReference type="KEGG" id="saes:HBH39_02855"/>
<gene>
    <name evidence="5" type="ORF">HBH39_02855</name>
</gene>
<dbReference type="AlphaFoldDB" id="A0A6G9QGQ8"/>
<feature type="domain" description="Recombinase" evidence="4">
    <location>
        <begin position="194"/>
        <end position="310"/>
    </location>
</feature>
<dbReference type="GO" id="GO:0000150">
    <property type="term" value="F:DNA strand exchange activity"/>
    <property type="evidence" value="ECO:0007669"/>
    <property type="project" value="InterPro"/>
</dbReference>
<keyword evidence="6" id="KW-1185">Reference proteome</keyword>
<evidence type="ECO:0000256" key="3">
    <source>
        <dbReference type="SAM" id="Coils"/>
    </source>
</evidence>
<accession>A0A6G9QGQ8</accession>
<protein>
    <submittedName>
        <fullName evidence="5">Recombinase family protein</fullName>
    </submittedName>
</protein>
<dbReference type="PROSITE" id="PS51737">
    <property type="entry name" value="RECOMBINASE_DNA_BIND"/>
    <property type="match status" value="1"/>
</dbReference>
<name>A0A6G9QGQ8_9GAMM</name>
<evidence type="ECO:0000256" key="1">
    <source>
        <dbReference type="ARBA" id="ARBA00023125"/>
    </source>
</evidence>
<dbReference type="InterPro" id="IPR036162">
    <property type="entry name" value="Resolvase-like_N_sf"/>
</dbReference>
<dbReference type="Proteomes" id="UP000502608">
    <property type="component" value="Chromosome"/>
</dbReference>
<dbReference type="PANTHER" id="PTHR30461">
    <property type="entry name" value="DNA-INVERTASE FROM LAMBDOID PROPHAGE"/>
    <property type="match status" value="1"/>
</dbReference>
<dbReference type="EMBL" id="CP050313">
    <property type="protein sequence ID" value="QIR13578.1"/>
    <property type="molecule type" value="Genomic_DNA"/>
</dbReference>
<evidence type="ECO:0000259" key="4">
    <source>
        <dbReference type="PROSITE" id="PS51737"/>
    </source>
</evidence>
<dbReference type="Gene3D" id="3.90.1750.20">
    <property type="entry name" value="Putative Large Serine Recombinase, Chain B, Domain 2"/>
    <property type="match status" value="1"/>
</dbReference>
<dbReference type="CDD" id="cd00338">
    <property type="entry name" value="Ser_Recombinase"/>
    <property type="match status" value="1"/>
</dbReference>
<dbReference type="Gene3D" id="3.40.50.1390">
    <property type="entry name" value="Resolvase, N-terminal catalytic domain"/>
    <property type="match status" value="1"/>
</dbReference>
<dbReference type="Pfam" id="PF00239">
    <property type="entry name" value="Resolvase"/>
    <property type="match status" value="1"/>
</dbReference>
<dbReference type="GO" id="GO:0003677">
    <property type="term" value="F:DNA binding"/>
    <property type="evidence" value="ECO:0007669"/>
    <property type="project" value="UniProtKB-KW"/>
</dbReference>
<dbReference type="InterPro" id="IPR038109">
    <property type="entry name" value="DNA_bind_recomb_sf"/>
</dbReference>
<dbReference type="Pfam" id="PF13408">
    <property type="entry name" value="Zn_ribbon_recom"/>
    <property type="match status" value="1"/>
</dbReference>
<dbReference type="SUPFAM" id="SSF53041">
    <property type="entry name" value="Resolvase-like"/>
    <property type="match status" value="1"/>
</dbReference>
<dbReference type="InterPro" id="IPR011109">
    <property type="entry name" value="DNA_bind_recombinase_dom"/>
</dbReference>